<reference evidence="2" key="1">
    <citation type="journal article" date="2017" name="Nat. Microbiol.">
        <title>Global analysis of biosynthetic gene clusters reveals vast potential of secondary metabolite production in Penicillium species.</title>
        <authorList>
            <person name="Nielsen J.C."/>
            <person name="Grijseels S."/>
            <person name="Prigent S."/>
            <person name="Ji B."/>
            <person name="Dainat J."/>
            <person name="Nielsen K.F."/>
            <person name="Frisvad J.C."/>
            <person name="Workman M."/>
            <person name="Nielsen J."/>
        </authorList>
    </citation>
    <scope>NUCLEOTIDE SEQUENCE [LARGE SCALE GENOMIC DNA]</scope>
    <source>
        <strain evidence="2">IBT 31321</strain>
    </source>
</reference>
<keyword evidence="2" id="KW-1185">Reference proteome</keyword>
<gene>
    <name evidence="1" type="ORF">PENCOP_c006G06294</name>
</gene>
<evidence type="ECO:0000313" key="2">
    <source>
        <dbReference type="Proteomes" id="UP000191500"/>
    </source>
</evidence>
<dbReference type="Proteomes" id="UP000191500">
    <property type="component" value="Unassembled WGS sequence"/>
</dbReference>
<dbReference type="EMBL" id="MDDG01000006">
    <property type="protein sequence ID" value="OQE40048.1"/>
    <property type="molecule type" value="Genomic_DNA"/>
</dbReference>
<protein>
    <submittedName>
        <fullName evidence="1">Uncharacterized protein</fullName>
    </submittedName>
</protein>
<organism evidence="1 2">
    <name type="scientific">Penicillium coprophilum</name>
    <dbReference type="NCBI Taxonomy" id="36646"/>
    <lineage>
        <taxon>Eukaryota</taxon>
        <taxon>Fungi</taxon>
        <taxon>Dikarya</taxon>
        <taxon>Ascomycota</taxon>
        <taxon>Pezizomycotina</taxon>
        <taxon>Eurotiomycetes</taxon>
        <taxon>Eurotiomycetidae</taxon>
        <taxon>Eurotiales</taxon>
        <taxon>Aspergillaceae</taxon>
        <taxon>Penicillium</taxon>
    </lineage>
</organism>
<name>A0A1V6UNQ1_9EURO</name>
<proteinExistence type="predicted"/>
<evidence type="ECO:0000313" key="1">
    <source>
        <dbReference type="EMBL" id="OQE40048.1"/>
    </source>
</evidence>
<sequence length="262" mass="28715">MALPSRLSDFDARYLCRLLSAVSSFASAVSPSAVHPPGVSPPAASPPPFSLDTDSLTPASLTTASFATAPTLSFSGSPLPPRVGRSWIITEKLSERAIHLIQEDLDIGSGSPMTVGRFLCHLEEDPAQIAFMRIYYQIPITGTEDADLATLTQQIQPHEAVALLHVSLVTARKRKGTMISSLVAVKYLVWEKVPGEPLTEEFFWSLDLLVREDIRAKFQAAFEELLRCGVKPLQSRLSKIIYDQSIHWQCSHFGTPKGMANP</sequence>
<dbReference type="AlphaFoldDB" id="A0A1V6UNQ1"/>
<comment type="caution">
    <text evidence="1">The sequence shown here is derived from an EMBL/GenBank/DDBJ whole genome shotgun (WGS) entry which is preliminary data.</text>
</comment>
<accession>A0A1V6UNQ1</accession>